<organism evidence="3 4">
    <name type="scientific">Paracoccus sanguinis</name>
    <dbReference type="NCBI Taxonomy" id="1545044"/>
    <lineage>
        <taxon>Bacteria</taxon>
        <taxon>Pseudomonadati</taxon>
        <taxon>Pseudomonadota</taxon>
        <taxon>Alphaproteobacteria</taxon>
        <taxon>Rhodobacterales</taxon>
        <taxon>Paracoccaceae</taxon>
        <taxon>Paracoccus</taxon>
    </lineage>
</organism>
<dbReference type="Gene3D" id="2.30.110.10">
    <property type="entry name" value="Electron Transport, Fmn-binding Protein, Chain A"/>
    <property type="match status" value="1"/>
</dbReference>
<accession>A0A099GGT8</accession>
<comment type="caution">
    <text evidence="3">The sequence shown here is derived from an EMBL/GenBank/DDBJ whole genome shotgun (WGS) entry which is preliminary data.</text>
</comment>
<dbReference type="GO" id="GO:0010181">
    <property type="term" value="F:FMN binding"/>
    <property type="evidence" value="ECO:0007669"/>
    <property type="project" value="InterPro"/>
</dbReference>
<evidence type="ECO:0000313" key="4">
    <source>
        <dbReference type="Proteomes" id="UP000029858"/>
    </source>
</evidence>
<dbReference type="Pfam" id="PF01613">
    <property type="entry name" value="Flavin_Reduct"/>
    <property type="match status" value="1"/>
</dbReference>
<reference evidence="3 4" key="2">
    <citation type="submission" date="2014-10" db="EMBL/GenBank/DDBJ databases">
        <title>Paracoccus sanguinis sp. nov., isolated from clinical specimens of New York State patients.</title>
        <authorList>
            <person name="Mingle L.A."/>
            <person name="Cole J.A."/>
            <person name="Lapierre P."/>
            <person name="Musser K.A."/>
        </authorList>
    </citation>
    <scope>NUCLEOTIDE SEQUENCE [LARGE SCALE GENOMIC DNA]</scope>
    <source>
        <strain evidence="3 4">5503</strain>
    </source>
</reference>
<dbReference type="PANTHER" id="PTHR30466">
    <property type="entry name" value="FLAVIN REDUCTASE"/>
    <property type="match status" value="1"/>
</dbReference>
<dbReference type="EMBL" id="JRKQ01000052">
    <property type="protein sequence ID" value="KGJ22025.1"/>
    <property type="molecule type" value="Genomic_DNA"/>
</dbReference>
<gene>
    <name evidence="3" type="ORF">IX56_10555</name>
</gene>
<name>A0A099GGT8_9RHOB</name>
<sequence>MTRLPPETLDRLADAISFHPESEPGRVFRDALGRFATGVTIVTAEGPAGPVGMTVNSFTSVSLDPPLVLWCPARASSRHAIFAAAPAWSVHVLGAEQLDVCLRFARGGAGFAGLPPSVSDLGTPVIPGVAARFDCRAEACHPAGDHSVLLGRVAQVTIGGPDDHPLVFAAGRFGRFLPDDGTGGTG</sequence>
<dbReference type="AlphaFoldDB" id="A0A099GGT8"/>
<dbReference type="PANTHER" id="PTHR30466:SF1">
    <property type="entry name" value="FMN REDUCTASE (NADH) RUTF"/>
    <property type="match status" value="1"/>
</dbReference>
<keyword evidence="1" id="KW-0560">Oxidoreductase</keyword>
<evidence type="ECO:0000256" key="1">
    <source>
        <dbReference type="ARBA" id="ARBA00023002"/>
    </source>
</evidence>
<proteinExistence type="predicted"/>
<evidence type="ECO:0000313" key="3">
    <source>
        <dbReference type="EMBL" id="KGJ22025.1"/>
    </source>
</evidence>
<protein>
    <submittedName>
        <fullName evidence="3">Flavin oxidoreductase</fullName>
    </submittedName>
</protein>
<feature type="domain" description="Flavin reductase like" evidence="2">
    <location>
        <begin position="32"/>
        <end position="175"/>
    </location>
</feature>
<evidence type="ECO:0000259" key="2">
    <source>
        <dbReference type="SMART" id="SM00903"/>
    </source>
</evidence>
<dbReference type="InterPro" id="IPR012349">
    <property type="entry name" value="Split_barrel_FMN-bd"/>
</dbReference>
<dbReference type="RefSeq" id="WP_036710005.1">
    <property type="nucleotide sequence ID" value="NZ_JRKQ01000052.1"/>
</dbReference>
<dbReference type="GO" id="GO:0006208">
    <property type="term" value="P:pyrimidine nucleobase catabolic process"/>
    <property type="evidence" value="ECO:0007669"/>
    <property type="project" value="TreeGrafter"/>
</dbReference>
<dbReference type="SMART" id="SM00903">
    <property type="entry name" value="Flavin_Reduct"/>
    <property type="match status" value="1"/>
</dbReference>
<dbReference type="InterPro" id="IPR002563">
    <property type="entry name" value="Flavin_Rdtase-like_dom"/>
</dbReference>
<dbReference type="SUPFAM" id="SSF50475">
    <property type="entry name" value="FMN-binding split barrel"/>
    <property type="match status" value="1"/>
</dbReference>
<reference evidence="3 4" key="1">
    <citation type="submission" date="2014-09" db="EMBL/GenBank/DDBJ databases">
        <authorList>
            <person name="McGinnis J.M."/>
            <person name="Wolfgang W.J."/>
        </authorList>
    </citation>
    <scope>NUCLEOTIDE SEQUENCE [LARGE SCALE GENOMIC DNA]</scope>
    <source>
        <strain evidence="3 4">5503</strain>
    </source>
</reference>
<dbReference type="GO" id="GO:0042602">
    <property type="term" value="F:riboflavin reductase (NADPH) activity"/>
    <property type="evidence" value="ECO:0007669"/>
    <property type="project" value="TreeGrafter"/>
</dbReference>
<dbReference type="Proteomes" id="UP000029858">
    <property type="component" value="Unassembled WGS sequence"/>
</dbReference>
<dbReference type="InterPro" id="IPR050268">
    <property type="entry name" value="NADH-dep_flavin_reductase"/>
</dbReference>